<protein>
    <submittedName>
        <fullName evidence="2">Uncharacterized protein</fullName>
    </submittedName>
</protein>
<evidence type="ECO:0000256" key="1">
    <source>
        <dbReference type="SAM" id="SignalP"/>
    </source>
</evidence>
<evidence type="ECO:0000313" key="2">
    <source>
        <dbReference type="EMBL" id="KFZ30836.1"/>
    </source>
</evidence>
<reference evidence="2 3" key="1">
    <citation type="submission" date="2014-06" db="EMBL/GenBank/DDBJ databases">
        <title>The draft genome sequence of Idiomarina salinarum ISL-52.</title>
        <authorList>
            <person name="Du J."/>
            <person name="Shao Z."/>
        </authorList>
    </citation>
    <scope>NUCLEOTIDE SEQUENCE [LARGE SCALE GENOMIC DNA]</scope>
    <source>
        <strain evidence="2 3">ISL-52</strain>
    </source>
</reference>
<organism evidence="2 3">
    <name type="scientific">Pseudidiomarina salinarum</name>
    <dbReference type="NCBI Taxonomy" id="435908"/>
    <lineage>
        <taxon>Bacteria</taxon>
        <taxon>Pseudomonadati</taxon>
        <taxon>Pseudomonadota</taxon>
        <taxon>Gammaproteobacteria</taxon>
        <taxon>Alteromonadales</taxon>
        <taxon>Idiomarinaceae</taxon>
        <taxon>Pseudidiomarina</taxon>
    </lineage>
</organism>
<dbReference type="OrthoDB" id="10003064at2"/>
<evidence type="ECO:0000313" key="3">
    <source>
        <dbReference type="Proteomes" id="UP000054363"/>
    </source>
</evidence>
<dbReference type="AlphaFoldDB" id="A0A094JE82"/>
<accession>A0A094JE82</accession>
<gene>
    <name evidence="2" type="ORF">IDSA_07055</name>
</gene>
<comment type="caution">
    <text evidence="2">The sequence shown here is derived from an EMBL/GenBank/DDBJ whole genome shotgun (WGS) entry which is preliminary data.</text>
</comment>
<dbReference type="RefSeq" id="WP_034775356.1">
    <property type="nucleotide sequence ID" value="NZ_JPER01000003.1"/>
</dbReference>
<proteinExistence type="predicted"/>
<feature type="chain" id="PRO_5001900566" evidence="1">
    <location>
        <begin position="20"/>
        <end position="142"/>
    </location>
</feature>
<keyword evidence="3" id="KW-1185">Reference proteome</keyword>
<sequence>MKYILTLVALSIFSVPGFAAEDATTSADAETVEVNLAFQVGDDEFTDLQAVAYVGKPMSIYITHPVSSIEYKASFTVNTLSHNDKDAAQVYLNVQKKLAGAWSNVESIETLQYMNDTASFSIGGQDAVKLAGRITAKASPGK</sequence>
<dbReference type="EMBL" id="JPER01000003">
    <property type="protein sequence ID" value="KFZ30836.1"/>
    <property type="molecule type" value="Genomic_DNA"/>
</dbReference>
<keyword evidence="1" id="KW-0732">Signal</keyword>
<name>A0A094JE82_9GAMM</name>
<feature type="signal peptide" evidence="1">
    <location>
        <begin position="1"/>
        <end position="19"/>
    </location>
</feature>
<dbReference type="Proteomes" id="UP000054363">
    <property type="component" value="Unassembled WGS sequence"/>
</dbReference>